<dbReference type="GO" id="GO:0004674">
    <property type="term" value="F:protein serine/threonine kinase activity"/>
    <property type="evidence" value="ECO:0007669"/>
    <property type="project" value="UniProtKB-KW"/>
</dbReference>
<evidence type="ECO:0000313" key="10">
    <source>
        <dbReference type="EMBL" id="KAF0735973.1"/>
    </source>
</evidence>
<keyword evidence="11" id="KW-1185">Reference proteome</keyword>
<dbReference type="SMART" id="SM00220">
    <property type="entry name" value="S_TKc"/>
    <property type="match status" value="1"/>
</dbReference>
<dbReference type="Gene3D" id="1.10.510.10">
    <property type="entry name" value="Transferase(Phosphotransferase) domain 1"/>
    <property type="match status" value="1"/>
</dbReference>
<name>A0A6G0X7I0_9STRA</name>
<sequence>MEKYVVEKIIGEGTYGIVYKAIEKSSKDLVAIKKFKFQSDESMSKRELQACSMLNHPNIIAFRYSFRGDGFLHLVFDYAPSTLSKVIAKYKQGLRPAQVRSVAFQLCKAIHCCHQNKIIHRDIKPENILLDDKGNVKLCDFGVARSIQFEGEALSDYVATRWYRPPEQELRCTNYSYSADIWSIGCVVAEMFLGYPLFRGENQMDQIKLIQEMLGPLPQTLAAKLPKGIAFAKSSCQTLSLKNRFVSTIPTDGLDFIARTVALDTKRRMTSIECLNHPFFAKLREAELVEQRSRRRRPTLERDDIEEDIDCKDNSGDELDESGPSLDDMRIDESMYLAAAMAKDGRKGPKANRGSKSMKDGDDIQEIIEDDENNVSRRRVSVHGSNVSMHSDHTMYDDDFEDYESDYKR</sequence>
<dbReference type="Pfam" id="PF00069">
    <property type="entry name" value="Pkinase"/>
    <property type="match status" value="1"/>
</dbReference>
<dbReference type="VEuPathDB" id="FungiDB:AeMF1_020587"/>
<feature type="region of interest" description="Disordered" evidence="8">
    <location>
        <begin position="342"/>
        <end position="409"/>
    </location>
</feature>
<dbReference type="PROSITE" id="PS00107">
    <property type="entry name" value="PROTEIN_KINASE_ATP"/>
    <property type="match status" value="1"/>
</dbReference>
<dbReference type="PANTHER" id="PTHR24055">
    <property type="entry name" value="MITOGEN-ACTIVATED PROTEIN KINASE"/>
    <property type="match status" value="1"/>
</dbReference>
<dbReference type="InterPro" id="IPR000719">
    <property type="entry name" value="Prot_kinase_dom"/>
</dbReference>
<keyword evidence="3 6" id="KW-0547">Nucleotide-binding</keyword>
<feature type="binding site" evidence="6">
    <location>
        <position position="34"/>
    </location>
    <ligand>
        <name>ATP</name>
        <dbReference type="ChEBI" id="CHEBI:30616"/>
    </ligand>
</feature>
<dbReference type="AlphaFoldDB" id="A0A6G0X7I0"/>
<feature type="domain" description="Protein kinase" evidence="9">
    <location>
        <begin position="4"/>
        <end position="280"/>
    </location>
</feature>
<dbReference type="InterPro" id="IPR017441">
    <property type="entry name" value="Protein_kinase_ATP_BS"/>
</dbReference>
<evidence type="ECO:0000256" key="5">
    <source>
        <dbReference type="ARBA" id="ARBA00022840"/>
    </source>
</evidence>
<keyword evidence="2" id="KW-0808">Transferase</keyword>
<comment type="similarity">
    <text evidence="7">Belongs to the protein kinase superfamily.</text>
</comment>
<accession>A0A6G0X7I0</accession>
<dbReference type="InterPro" id="IPR008271">
    <property type="entry name" value="Ser/Thr_kinase_AS"/>
</dbReference>
<dbReference type="InterPro" id="IPR011009">
    <property type="entry name" value="Kinase-like_dom_sf"/>
</dbReference>
<evidence type="ECO:0000256" key="3">
    <source>
        <dbReference type="ARBA" id="ARBA00022741"/>
    </source>
</evidence>
<gene>
    <name evidence="10" type="ORF">Ae201684_007567</name>
</gene>
<evidence type="ECO:0000256" key="1">
    <source>
        <dbReference type="ARBA" id="ARBA00022527"/>
    </source>
</evidence>
<dbReference type="Proteomes" id="UP000481153">
    <property type="component" value="Unassembled WGS sequence"/>
</dbReference>
<evidence type="ECO:0000259" key="9">
    <source>
        <dbReference type="PROSITE" id="PS50011"/>
    </source>
</evidence>
<keyword evidence="4" id="KW-0418">Kinase</keyword>
<reference evidence="10 11" key="1">
    <citation type="submission" date="2019-07" db="EMBL/GenBank/DDBJ databases">
        <title>Genomics analysis of Aphanomyces spp. identifies a new class of oomycete effector associated with host adaptation.</title>
        <authorList>
            <person name="Gaulin E."/>
        </authorList>
    </citation>
    <scope>NUCLEOTIDE SEQUENCE [LARGE SCALE GENOMIC DNA]</scope>
    <source>
        <strain evidence="10 11">ATCC 201684</strain>
    </source>
</reference>
<evidence type="ECO:0000256" key="4">
    <source>
        <dbReference type="ARBA" id="ARBA00022777"/>
    </source>
</evidence>
<evidence type="ECO:0000256" key="6">
    <source>
        <dbReference type="PROSITE-ProRule" id="PRU10141"/>
    </source>
</evidence>
<feature type="region of interest" description="Disordered" evidence="8">
    <location>
        <begin position="291"/>
        <end position="327"/>
    </location>
</feature>
<evidence type="ECO:0000313" key="11">
    <source>
        <dbReference type="Proteomes" id="UP000481153"/>
    </source>
</evidence>
<dbReference type="GO" id="GO:0005524">
    <property type="term" value="F:ATP binding"/>
    <property type="evidence" value="ECO:0007669"/>
    <property type="project" value="UniProtKB-UniRule"/>
</dbReference>
<dbReference type="InterPro" id="IPR050117">
    <property type="entry name" value="MAPK"/>
</dbReference>
<dbReference type="SUPFAM" id="SSF56112">
    <property type="entry name" value="Protein kinase-like (PK-like)"/>
    <property type="match status" value="1"/>
</dbReference>
<dbReference type="Gene3D" id="3.30.200.20">
    <property type="entry name" value="Phosphorylase Kinase, domain 1"/>
    <property type="match status" value="1"/>
</dbReference>
<dbReference type="EMBL" id="VJMJ01000090">
    <property type="protein sequence ID" value="KAF0735973.1"/>
    <property type="molecule type" value="Genomic_DNA"/>
</dbReference>
<proteinExistence type="inferred from homology"/>
<dbReference type="FunFam" id="1.10.510.10:FF:000624">
    <property type="entry name" value="Mitogen-activated protein kinase"/>
    <property type="match status" value="1"/>
</dbReference>
<organism evidence="10 11">
    <name type="scientific">Aphanomyces euteiches</name>
    <dbReference type="NCBI Taxonomy" id="100861"/>
    <lineage>
        <taxon>Eukaryota</taxon>
        <taxon>Sar</taxon>
        <taxon>Stramenopiles</taxon>
        <taxon>Oomycota</taxon>
        <taxon>Saprolegniomycetes</taxon>
        <taxon>Saprolegniales</taxon>
        <taxon>Verrucalvaceae</taxon>
        <taxon>Aphanomyces</taxon>
    </lineage>
</organism>
<protein>
    <recommendedName>
        <fullName evidence="9">Protein kinase domain-containing protein</fullName>
    </recommendedName>
</protein>
<keyword evidence="1 7" id="KW-0723">Serine/threonine-protein kinase</keyword>
<feature type="compositionally biased region" description="Basic and acidic residues" evidence="8">
    <location>
        <begin position="291"/>
        <end position="302"/>
    </location>
</feature>
<evidence type="ECO:0000256" key="2">
    <source>
        <dbReference type="ARBA" id="ARBA00022679"/>
    </source>
</evidence>
<feature type="compositionally biased region" description="Acidic residues" evidence="8">
    <location>
        <begin position="397"/>
        <end position="409"/>
    </location>
</feature>
<feature type="compositionally biased region" description="Acidic residues" evidence="8">
    <location>
        <begin position="363"/>
        <end position="373"/>
    </location>
</feature>
<comment type="caution">
    <text evidence="10">The sequence shown here is derived from an EMBL/GenBank/DDBJ whole genome shotgun (WGS) entry which is preliminary data.</text>
</comment>
<evidence type="ECO:0000256" key="7">
    <source>
        <dbReference type="RuleBase" id="RU000304"/>
    </source>
</evidence>
<feature type="compositionally biased region" description="Acidic residues" evidence="8">
    <location>
        <begin position="303"/>
        <end position="321"/>
    </location>
</feature>
<dbReference type="PROSITE" id="PS50011">
    <property type="entry name" value="PROTEIN_KINASE_DOM"/>
    <property type="match status" value="1"/>
</dbReference>
<evidence type="ECO:0000256" key="8">
    <source>
        <dbReference type="SAM" id="MobiDB-lite"/>
    </source>
</evidence>
<keyword evidence="5 6" id="KW-0067">ATP-binding</keyword>
<dbReference type="PROSITE" id="PS00108">
    <property type="entry name" value="PROTEIN_KINASE_ST"/>
    <property type="match status" value="1"/>
</dbReference>